<dbReference type="AlphaFoldDB" id="A0A8T5C6J6"/>
<accession>A0A8T5C6J6</accession>
<dbReference type="Proteomes" id="UP000679371">
    <property type="component" value="Unassembled WGS sequence"/>
</dbReference>
<comment type="caution">
    <text evidence="1">The sequence shown here is derived from an EMBL/GenBank/DDBJ whole genome shotgun (WGS) entry which is preliminary data.</text>
</comment>
<evidence type="ECO:0000313" key="2">
    <source>
        <dbReference type="EMBL" id="MBS8125989.1"/>
    </source>
</evidence>
<proteinExistence type="predicted"/>
<dbReference type="EMBL" id="JAERQV010000022">
    <property type="protein sequence ID" value="MBS8125989.1"/>
    <property type="molecule type" value="Genomic_DNA"/>
</dbReference>
<evidence type="ECO:0000313" key="3">
    <source>
        <dbReference type="EMBL" id="MBS8129842.1"/>
    </source>
</evidence>
<evidence type="ECO:0000313" key="4">
    <source>
        <dbReference type="EMBL" id="MBS8133707.1"/>
    </source>
</evidence>
<dbReference type="EMBL" id="JAERQW010000022">
    <property type="protein sequence ID" value="MBS8129842.1"/>
    <property type="molecule type" value="Genomic_DNA"/>
</dbReference>
<reference evidence="1" key="1">
    <citation type="journal article" date="2021" name="Nat. Microbiol.">
        <title>Cell division in the archaeon Haloferax volcanii relies on two FtsZ proteins with distinct functions in division ring assembly and constriction.</title>
        <authorList>
            <person name="Liao Y."/>
            <person name="Ithurbide S."/>
            <person name="Evenhuis C."/>
            <person name="Loewe J."/>
            <person name="Duggin I.G."/>
        </authorList>
    </citation>
    <scope>NUCLEOTIDE SEQUENCE</scope>
    <source>
        <strain evidence="1">H98</strain>
        <strain evidence="4">ID112 - delta_ftsZ1_delta_ftsZ2</strain>
        <strain evidence="2">ID76 - delta_ftsZ1</strain>
        <strain evidence="3">ID77 - delta_ftsZ2</strain>
    </source>
</reference>
<dbReference type="Proteomes" id="UP000679789">
    <property type="component" value="Unassembled WGS sequence"/>
</dbReference>
<dbReference type="EMBL" id="JAERQU010000022">
    <property type="protein sequence ID" value="MBS8120952.1"/>
    <property type="molecule type" value="Genomic_DNA"/>
</dbReference>
<dbReference type="Proteomes" id="UP000678484">
    <property type="component" value="Unassembled WGS sequence"/>
</dbReference>
<sequence>MNRLYRRWELLQSVIEDGEWMRVEKRRAMPIDRRVFVIELDVTGPEVRMIGILMKAEHQVPIRFNPVDAVVFVVDAGGVPEANLQSCGLRVVGVTQERRRVNIRDDVPRPSSRRAITHVLTPCLPRQSVVNVAEESPLCIAVATGKKDHTVREED</sequence>
<organism evidence="1 5">
    <name type="scientific">Haloferax volcanii</name>
    <name type="common">Halobacterium volcanii</name>
    <dbReference type="NCBI Taxonomy" id="2246"/>
    <lineage>
        <taxon>Archaea</taxon>
        <taxon>Methanobacteriati</taxon>
        <taxon>Methanobacteriota</taxon>
        <taxon>Stenosarchaea group</taxon>
        <taxon>Halobacteria</taxon>
        <taxon>Halobacteriales</taxon>
        <taxon>Haloferacaceae</taxon>
        <taxon>Haloferax</taxon>
    </lineage>
</organism>
<evidence type="ECO:0000313" key="1">
    <source>
        <dbReference type="EMBL" id="MBS8120952.1"/>
    </source>
</evidence>
<dbReference type="EMBL" id="JAERQX010000022">
    <property type="protein sequence ID" value="MBS8133707.1"/>
    <property type="molecule type" value="Genomic_DNA"/>
</dbReference>
<dbReference type="Proteomes" id="UP000676028">
    <property type="component" value="Unassembled WGS sequence"/>
</dbReference>
<evidence type="ECO:0000313" key="5">
    <source>
        <dbReference type="Proteomes" id="UP000679371"/>
    </source>
</evidence>
<name>A0A8T5C6J6_HALVO</name>
<gene>
    <name evidence="1" type="ORF">JK351_17565</name>
    <name evidence="4" type="ORF">JK352_17600</name>
    <name evidence="3" type="ORF">JK353_17605</name>
    <name evidence="2" type="ORF">JK354_17680</name>
</gene>
<protein>
    <submittedName>
        <fullName evidence="1">Uncharacterized protein</fullName>
    </submittedName>
</protein>